<dbReference type="InterPro" id="IPR010181">
    <property type="entry name" value="CGCAxxGCC_motif"/>
</dbReference>
<accession>A0A1F2WMY2</accession>
<comment type="caution">
    <text evidence="1">The sequence shown here is derived from an EMBL/GenBank/DDBJ whole genome shotgun (WGS) entry which is preliminary data.</text>
</comment>
<reference evidence="1 2" key="1">
    <citation type="journal article" date="2016" name="Nat. Commun.">
        <title>Thousands of microbial genomes shed light on interconnected biogeochemical processes in an aquifer system.</title>
        <authorList>
            <person name="Anantharaman K."/>
            <person name="Brown C.T."/>
            <person name="Hug L.A."/>
            <person name="Sharon I."/>
            <person name="Castelle C.J."/>
            <person name="Probst A.J."/>
            <person name="Thomas B.C."/>
            <person name="Singh A."/>
            <person name="Wilkins M.J."/>
            <person name="Karaoz U."/>
            <person name="Brodie E.L."/>
            <person name="Williams K.H."/>
            <person name="Hubbard S.S."/>
            <person name="Banfield J.F."/>
        </authorList>
    </citation>
    <scope>NUCLEOTIDE SEQUENCE [LARGE SCALE GENOMIC DNA]</scope>
</reference>
<evidence type="ECO:0000313" key="1">
    <source>
        <dbReference type="EMBL" id="OFW58192.1"/>
    </source>
</evidence>
<proteinExistence type="predicted"/>
<protein>
    <recommendedName>
        <fullName evidence="3">C_GCAxxG_C_C family protein</fullName>
    </recommendedName>
</protein>
<name>A0A1F2WMY2_9ACTN</name>
<dbReference type="EMBL" id="MELK01000025">
    <property type="protein sequence ID" value="OFW58192.1"/>
    <property type="molecule type" value="Genomic_DNA"/>
</dbReference>
<dbReference type="STRING" id="1797197.A2Y75_08515"/>
<organism evidence="1 2">
    <name type="scientific">Candidatus Solincola sediminis</name>
    <dbReference type="NCBI Taxonomy" id="1797199"/>
    <lineage>
        <taxon>Bacteria</taxon>
        <taxon>Bacillati</taxon>
        <taxon>Actinomycetota</taxon>
        <taxon>Candidatus Geothermincolia</taxon>
        <taxon>Candidatus Geothermincolales</taxon>
        <taxon>Candidatus Geothermincolaceae</taxon>
        <taxon>Candidatus Solincola</taxon>
    </lineage>
</organism>
<gene>
    <name evidence="1" type="ORF">A2Y75_08515</name>
</gene>
<evidence type="ECO:0008006" key="3">
    <source>
        <dbReference type="Google" id="ProtNLM"/>
    </source>
</evidence>
<evidence type="ECO:0000313" key="2">
    <source>
        <dbReference type="Proteomes" id="UP000177876"/>
    </source>
</evidence>
<sequence length="304" mass="32588">MDDMVRALFSIFSRWRTIRYTSATYANFITLSGYLRLPDQDPVKAIKGLAGGGLGRGSTCGVVSGGCLAIAAAHLADIVGDRGKGEDLYRRILEFTTWFEETFSSTLCSELCGEAMNSAGGVLAWLYKGKAIRRCCRHVGIANAKAVEFLDRPLEKKNRASSLDRRLAESGGYCAAEVLSGIRGETGLGSLYLEQLSVALDGGIGLSGGLCGALAGAILPLSLADDISRSILGRTLLLGNKSHLNRFMAEFKRVFGSFECRDLTKLSFSSGNELAAHIGTSGSCTEIKYWCRREASQLISAISN</sequence>
<dbReference type="Pfam" id="PF09719">
    <property type="entry name" value="C_GCAxxG_C_C"/>
    <property type="match status" value="2"/>
</dbReference>
<dbReference type="AlphaFoldDB" id="A0A1F2WMY2"/>
<dbReference type="Proteomes" id="UP000177876">
    <property type="component" value="Unassembled WGS sequence"/>
</dbReference>